<proteinExistence type="predicted"/>
<gene>
    <name evidence="1" type="ORF">Pgy4_41604</name>
</gene>
<accession>F3CJP6</accession>
<organism evidence="1 2">
    <name type="scientific">Pseudomonas savastanoi pv. glycinea str. race 4</name>
    <dbReference type="NCBI Taxonomy" id="875330"/>
    <lineage>
        <taxon>Bacteria</taxon>
        <taxon>Pseudomonadati</taxon>
        <taxon>Pseudomonadota</taxon>
        <taxon>Gammaproteobacteria</taxon>
        <taxon>Pseudomonadales</taxon>
        <taxon>Pseudomonadaceae</taxon>
        <taxon>Pseudomonas</taxon>
    </lineage>
</organism>
<feature type="non-terminal residue" evidence="1">
    <location>
        <position position="1"/>
    </location>
</feature>
<evidence type="ECO:0000313" key="2">
    <source>
        <dbReference type="Proteomes" id="UP000005466"/>
    </source>
</evidence>
<feature type="non-terminal residue" evidence="1">
    <location>
        <position position="34"/>
    </location>
</feature>
<comment type="caution">
    <text evidence="1">The sequence shown here is derived from an EMBL/GenBank/DDBJ whole genome shotgun (WGS) entry which is preliminary data.</text>
</comment>
<dbReference type="Proteomes" id="UP000005466">
    <property type="component" value="Unassembled WGS sequence"/>
</dbReference>
<reference evidence="1 2" key="1">
    <citation type="journal article" date="2011" name="PLoS Pathog.">
        <title>Dynamic evolution of pathogenicity revealed by sequencing and comparative genomics of 19 Pseudomonas syringae isolates.</title>
        <authorList>
            <person name="Baltrus D.A."/>
            <person name="Nishimura M.T."/>
            <person name="Romanchuk A."/>
            <person name="Chang J.H."/>
            <person name="Mukhtar M.S."/>
            <person name="Cherkis K."/>
            <person name="Roach J."/>
            <person name="Grant S.R."/>
            <person name="Jones C.D."/>
            <person name="Dangl J.L."/>
        </authorList>
    </citation>
    <scope>NUCLEOTIDE SEQUENCE [LARGE SCALE GENOMIC DNA]</scope>
    <source>
        <strain evidence="2">race 4</strain>
    </source>
</reference>
<evidence type="ECO:0000313" key="1">
    <source>
        <dbReference type="EMBL" id="EGH19488.1"/>
    </source>
</evidence>
<protein>
    <submittedName>
        <fullName evidence="1">Uncharacterized protein</fullName>
    </submittedName>
</protein>
<dbReference type="HOGENOM" id="CLU_3378863_0_0_6"/>
<name>F3CJP6_PSESG</name>
<sequence>RSSDWPPRWFAPDAMNVLEQESDKIGKVMDVIKA</sequence>
<dbReference type="AlphaFoldDB" id="F3CJP6"/>
<dbReference type="EMBL" id="ADWY01004168">
    <property type="protein sequence ID" value="EGH19488.1"/>
    <property type="molecule type" value="Genomic_DNA"/>
</dbReference>